<dbReference type="GO" id="GO:0050265">
    <property type="term" value="F:RNA uridylyltransferase activity"/>
    <property type="evidence" value="ECO:0007669"/>
    <property type="project" value="TreeGrafter"/>
</dbReference>
<dbReference type="AlphaFoldDB" id="A0A9P0J8I1"/>
<reference evidence="2" key="1">
    <citation type="submission" date="2022-02" db="EMBL/GenBank/DDBJ databases">
        <authorList>
            <person name="King R."/>
        </authorList>
    </citation>
    <scope>NUCLEOTIDE SEQUENCE</scope>
</reference>
<dbReference type="EMBL" id="OU899036">
    <property type="protein sequence ID" value="CAH1732376.1"/>
    <property type="molecule type" value="Genomic_DNA"/>
</dbReference>
<accession>A0A9P0J8I1</accession>
<dbReference type="Gene3D" id="3.30.460.10">
    <property type="entry name" value="Beta Polymerase, domain 2"/>
    <property type="match status" value="1"/>
</dbReference>
<dbReference type="PANTHER" id="PTHR12271">
    <property type="entry name" value="POLY A POLYMERASE CID PAP -RELATED"/>
    <property type="match status" value="1"/>
</dbReference>
<gene>
    <name evidence="2" type="ORF">APHIGO_LOCUS8881</name>
</gene>
<evidence type="ECO:0000313" key="2">
    <source>
        <dbReference type="EMBL" id="CAH1732376.1"/>
    </source>
</evidence>
<dbReference type="InterPro" id="IPR054708">
    <property type="entry name" value="MTPAP-like_central"/>
</dbReference>
<name>A0A9P0J8I1_APHGO</name>
<dbReference type="GO" id="GO:1990817">
    <property type="term" value="F:poly(A) RNA polymerase activity"/>
    <property type="evidence" value="ECO:0007669"/>
    <property type="project" value="UniProtKB-ARBA"/>
</dbReference>
<evidence type="ECO:0000259" key="1">
    <source>
        <dbReference type="Pfam" id="PF22600"/>
    </source>
</evidence>
<dbReference type="GO" id="GO:0031123">
    <property type="term" value="P:RNA 3'-end processing"/>
    <property type="evidence" value="ECO:0007669"/>
    <property type="project" value="TreeGrafter"/>
</dbReference>
<dbReference type="PANTHER" id="PTHR12271:SF66">
    <property type="entry name" value="TERMINAL URIDYLYLTRANSFERASE TAILOR"/>
    <property type="match status" value="1"/>
</dbReference>
<feature type="domain" description="Poly(A) RNA polymerase mitochondrial-like central palm" evidence="1">
    <location>
        <begin position="67"/>
        <end position="173"/>
    </location>
</feature>
<organism evidence="2 3">
    <name type="scientific">Aphis gossypii</name>
    <name type="common">Cotton aphid</name>
    <dbReference type="NCBI Taxonomy" id="80765"/>
    <lineage>
        <taxon>Eukaryota</taxon>
        <taxon>Metazoa</taxon>
        <taxon>Ecdysozoa</taxon>
        <taxon>Arthropoda</taxon>
        <taxon>Hexapoda</taxon>
        <taxon>Insecta</taxon>
        <taxon>Pterygota</taxon>
        <taxon>Neoptera</taxon>
        <taxon>Paraneoptera</taxon>
        <taxon>Hemiptera</taxon>
        <taxon>Sternorrhyncha</taxon>
        <taxon>Aphidomorpha</taxon>
        <taxon>Aphidoidea</taxon>
        <taxon>Aphididae</taxon>
        <taxon>Aphidini</taxon>
        <taxon>Aphis</taxon>
        <taxon>Aphis</taxon>
    </lineage>
</organism>
<evidence type="ECO:0000313" key="3">
    <source>
        <dbReference type="Proteomes" id="UP001154329"/>
    </source>
</evidence>
<dbReference type="SUPFAM" id="SSF81631">
    <property type="entry name" value="PAP/OAS1 substrate-binding domain"/>
    <property type="match status" value="1"/>
</dbReference>
<proteinExistence type="predicted"/>
<dbReference type="Pfam" id="PF22600">
    <property type="entry name" value="MTPAP-like_central"/>
    <property type="match status" value="1"/>
</dbReference>
<keyword evidence="3" id="KW-1185">Reference proteome</keyword>
<dbReference type="GO" id="GO:0046872">
    <property type="term" value="F:metal ion binding"/>
    <property type="evidence" value="ECO:0007669"/>
    <property type="project" value="UniProtKB-KW"/>
</dbReference>
<dbReference type="SUPFAM" id="SSF81301">
    <property type="entry name" value="Nucleotidyltransferase"/>
    <property type="match status" value="1"/>
</dbReference>
<dbReference type="InterPro" id="IPR043519">
    <property type="entry name" value="NT_sf"/>
</dbReference>
<dbReference type="CDD" id="cd05402">
    <property type="entry name" value="NT_PAP_TUTase"/>
    <property type="match status" value="1"/>
</dbReference>
<reference evidence="2" key="2">
    <citation type="submission" date="2022-10" db="EMBL/GenBank/DDBJ databases">
        <authorList>
            <consortium name="ENA_rothamsted_submissions"/>
            <consortium name="culmorum"/>
            <person name="King R."/>
        </authorList>
    </citation>
    <scope>NUCLEOTIDE SEQUENCE</scope>
</reference>
<sequence length="365" mass="42838">MNKQRAPSQIRYLIQYISTFFSSENKQQINTKKRSLQLNECYKPNKSKSRKIDYNLDVDIVPLFKLELQSILMNSKNLNTTITDILPYGSRILGLNIDNSDVDFSINYVSKTSVKNVMKSFAKKLRQSQIFIRVVPLFRVKIPIIKCIHKNTGIDCDISFNNMSGVYNSHFLNNILSIDPRIKPVLIKLKIWAKNIGLINTKGFSSFSIYWLGLFNMQVMGILPPIRDLQKSVPEILVDEWNYAFSKTKQEYNINKQETLSVSDIFNYFHSFYLNFNFDKFVISPYTGCPLLKKDFEDVEKLPEELWRYKQFYKENKECHELLFLNTSQSKMYIQDPFQHNVNITARVRPKVFNKFINACVKLKS</sequence>
<dbReference type="Gene3D" id="1.10.1410.10">
    <property type="match status" value="1"/>
</dbReference>
<dbReference type="Proteomes" id="UP001154329">
    <property type="component" value="Chromosome 3"/>
</dbReference>
<protein>
    <recommendedName>
        <fullName evidence="1">Poly(A) RNA polymerase mitochondrial-like central palm domain-containing protein</fullName>
    </recommendedName>
</protein>